<sequence length="82" mass="9427">MSENGHDLHAEFPQHHDVLHTLKVESSAFRDLSERYHATAQEIHRIESGIEAASDQRLEDLKKHRLQMLDQVSAMILEKKAA</sequence>
<dbReference type="Pfam" id="PF04325">
    <property type="entry name" value="DUF465"/>
    <property type="match status" value="1"/>
</dbReference>
<name>A0A8E0WV79_9SPHN</name>
<proteinExistence type="predicted"/>
<dbReference type="AlphaFoldDB" id="A0A8E0WV79"/>
<dbReference type="RefSeq" id="WP_020820623.1">
    <property type="nucleotide sequence ID" value="NZ_JANF02000004.1"/>
</dbReference>
<dbReference type="InterPro" id="IPR038444">
    <property type="entry name" value="DUF465_sf"/>
</dbReference>
<evidence type="ECO:0000313" key="1">
    <source>
        <dbReference type="EMBL" id="KER38088.1"/>
    </source>
</evidence>
<dbReference type="InterPro" id="IPR007420">
    <property type="entry name" value="DUF465"/>
</dbReference>
<reference evidence="1 2" key="1">
    <citation type="submission" date="2014-05" db="EMBL/GenBank/DDBJ databases">
        <title>Genome Announcement of Sphingobium lucknowense F2.</title>
        <authorList>
            <person name="Lal R."/>
            <person name="Negi V."/>
            <person name="Lata P."/>
            <person name="Sangwan N."/>
            <person name="Gupta S.K."/>
            <person name="Rao D.L.N."/>
            <person name="Das S."/>
        </authorList>
    </citation>
    <scope>NUCLEOTIDE SEQUENCE [LARGE SCALE GENOMIC DNA]</scope>
    <source>
        <strain evidence="1 2">F2</strain>
    </source>
</reference>
<comment type="caution">
    <text evidence="1">The sequence shown here is derived from an EMBL/GenBank/DDBJ whole genome shotgun (WGS) entry which is preliminary data.</text>
</comment>
<gene>
    <name evidence="1" type="ORF">AL00_01790</name>
</gene>
<dbReference type="Gene3D" id="6.10.280.50">
    <property type="match status" value="1"/>
</dbReference>
<protein>
    <recommendedName>
        <fullName evidence="3">GTP-binding protein</fullName>
    </recommendedName>
</protein>
<dbReference type="Proteomes" id="UP000028135">
    <property type="component" value="Unassembled WGS sequence"/>
</dbReference>
<organism evidence="1 2">
    <name type="scientific">Sphingobium indicum F2</name>
    <dbReference type="NCBI Taxonomy" id="1450518"/>
    <lineage>
        <taxon>Bacteria</taxon>
        <taxon>Pseudomonadati</taxon>
        <taxon>Pseudomonadota</taxon>
        <taxon>Alphaproteobacteria</taxon>
        <taxon>Sphingomonadales</taxon>
        <taxon>Sphingomonadaceae</taxon>
        <taxon>Sphingobium</taxon>
    </lineage>
</organism>
<evidence type="ECO:0000313" key="2">
    <source>
        <dbReference type="Proteomes" id="UP000028135"/>
    </source>
</evidence>
<evidence type="ECO:0008006" key="3">
    <source>
        <dbReference type="Google" id="ProtNLM"/>
    </source>
</evidence>
<accession>A0A8E0WV79</accession>
<dbReference type="EMBL" id="JANF02000004">
    <property type="protein sequence ID" value="KER38088.1"/>
    <property type="molecule type" value="Genomic_DNA"/>
</dbReference>